<evidence type="ECO:0000256" key="5">
    <source>
        <dbReference type="ARBA" id="ARBA00022989"/>
    </source>
</evidence>
<evidence type="ECO:0000256" key="1">
    <source>
        <dbReference type="ARBA" id="ARBA00004651"/>
    </source>
</evidence>
<dbReference type="PANTHER" id="PTHR43744">
    <property type="entry name" value="ABC TRANSPORTER PERMEASE PROTEIN MG189-RELATED-RELATED"/>
    <property type="match status" value="1"/>
</dbReference>
<dbReference type="Proteomes" id="UP000252415">
    <property type="component" value="Unassembled WGS sequence"/>
</dbReference>
<sequence>MTSLIRMGRLSFLTIFGIILIYPIIWLISASFKPLPEIFSTVNLIPSRFVITSYINGWKGSGQFGFNTFFTNSFLLVVPTVIATVLSSVIVAYGFARFRFPTKNLFFSLMIATLMLPNAVIIIPSYLLFRNLGWLDTYWTFIIPSMFATYPFFIFMLIQFFRGLPRDLDESAVVDGCNSFKILTHILLPLSKPALVSAAVFQFIWTWNDFFNSLIYINSVKKYPISLGLRMSLDTSSISNWDQVMAMSVLSIVPCLIIFFLAQRYFVEGIATTGIKG</sequence>
<accession>A0A368VZP7</accession>
<evidence type="ECO:0000256" key="6">
    <source>
        <dbReference type="ARBA" id="ARBA00023136"/>
    </source>
</evidence>
<proteinExistence type="inferred from homology"/>
<evidence type="ECO:0000313" key="10">
    <source>
        <dbReference type="Proteomes" id="UP000252415"/>
    </source>
</evidence>
<keyword evidence="3" id="KW-1003">Cell membrane</keyword>
<dbReference type="AlphaFoldDB" id="A0A368VZP7"/>
<evidence type="ECO:0000256" key="2">
    <source>
        <dbReference type="ARBA" id="ARBA00022448"/>
    </source>
</evidence>
<dbReference type="InterPro" id="IPR000515">
    <property type="entry name" value="MetI-like"/>
</dbReference>
<dbReference type="PANTHER" id="PTHR43744:SF6">
    <property type="entry name" value="ABC TRANSPORTER PERMEASE PROTEIN YESQ-RELATED"/>
    <property type="match status" value="1"/>
</dbReference>
<evidence type="ECO:0000259" key="8">
    <source>
        <dbReference type="PROSITE" id="PS50928"/>
    </source>
</evidence>
<organism evidence="9 10">
    <name type="scientific">Paenibacillus prosopidis</name>
    <dbReference type="NCBI Taxonomy" id="630520"/>
    <lineage>
        <taxon>Bacteria</taxon>
        <taxon>Bacillati</taxon>
        <taxon>Bacillota</taxon>
        <taxon>Bacilli</taxon>
        <taxon>Bacillales</taxon>
        <taxon>Paenibacillaceae</taxon>
        <taxon>Paenibacillus</taxon>
    </lineage>
</organism>
<comment type="similarity">
    <text evidence="7">Belongs to the binding-protein-dependent transport system permease family.</text>
</comment>
<feature type="transmembrane region" description="Helical" evidence="7">
    <location>
        <begin position="74"/>
        <end position="93"/>
    </location>
</feature>
<evidence type="ECO:0000256" key="4">
    <source>
        <dbReference type="ARBA" id="ARBA00022692"/>
    </source>
</evidence>
<feature type="transmembrane region" description="Helical" evidence="7">
    <location>
        <begin position="182"/>
        <end position="205"/>
    </location>
</feature>
<feature type="transmembrane region" description="Helical" evidence="7">
    <location>
        <begin position="141"/>
        <end position="161"/>
    </location>
</feature>
<reference evidence="9 10" key="1">
    <citation type="submission" date="2018-07" db="EMBL/GenBank/DDBJ databases">
        <title>Genomic Encyclopedia of Type Strains, Phase III (KMG-III): the genomes of soil and plant-associated and newly described type strains.</title>
        <authorList>
            <person name="Whitman W."/>
        </authorList>
    </citation>
    <scope>NUCLEOTIDE SEQUENCE [LARGE SCALE GENOMIC DNA]</scope>
    <source>
        <strain evidence="9 10">CECT 7506</strain>
    </source>
</reference>
<keyword evidence="4 7" id="KW-0812">Transmembrane</keyword>
<dbReference type="EMBL" id="QPJD01000008">
    <property type="protein sequence ID" value="RCW47531.1"/>
    <property type="molecule type" value="Genomic_DNA"/>
</dbReference>
<name>A0A368VZP7_9BACL</name>
<protein>
    <submittedName>
        <fullName evidence="9">Oligogalacturonide transport system permease protein</fullName>
    </submittedName>
</protein>
<feature type="domain" description="ABC transmembrane type-1" evidence="8">
    <location>
        <begin position="70"/>
        <end position="262"/>
    </location>
</feature>
<comment type="subcellular location">
    <subcellularLocation>
        <location evidence="1 7">Cell membrane</location>
        <topology evidence="1 7">Multi-pass membrane protein</topology>
    </subcellularLocation>
</comment>
<evidence type="ECO:0000256" key="3">
    <source>
        <dbReference type="ARBA" id="ARBA00022475"/>
    </source>
</evidence>
<comment type="caution">
    <text evidence="9">The sequence shown here is derived from an EMBL/GenBank/DDBJ whole genome shotgun (WGS) entry which is preliminary data.</text>
</comment>
<dbReference type="GO" id="GO:0055085">
    <property type="term" value="P:transmembrane transport"/>
    <property type="evidence" value="ECO:0007669"/>
    <property type="project" value="InterPro"/>
</dbReference>
<keyword evidence="2 7" id="KW-0813">Transport</keyword>
<keyword evidence="5 7" id="KW-1133">Transmembrane helix</keyword>
<gene>
    <name evidence="9" type="ORF">DFP97_108146</name>
</gene>
<dbReference type="RefSeq" id="WP_114380875.1">
    <property type="nucleotide sequence ID" value="NZ_QPJD01000008.1"/>
</dbReference>
<evidence type="ECO:0000256" key="7">
    <source>
        <dbReference type="RuleBase" id="RU363032"/>
    </source>
</evidence>
<dbReference type="PROSITE" id="PS50928">
    <property type="entry name" value="ABC_TM1"/>
    <property type="match status" value="1"/>
</dbReference>
<feature type="transmembrane region" description="Helical" evidence="7">
    <location>
        <begin position="244"/>
        <end position="262"/>
    </location>
</feature>
<dbReference type="InterPro" id="IPR035906">
    <property type="entry name" value="MetI-like_sf"/>
</dbReference>
<feature type="transmembrane region" description="Helical" evidence="7">
    <location>
        <begin position="12"/>
        <end position="32"/>
    </location>
</feature>
<evidence type="ECO:0000313" key="9">
    <source>
        <dbReference type="EMBL" id="RCW47531.1"/>
    </source>
</evidence>
<dbReference type="SUPFAM" id="SSF161098">
    <property type="entry name" value="MetI-like"/>
    <property type="match status" value="1"/>
</dbReference>
<keyword evidence="6 7" id="KW-0472">Membrane</keyword>
<dbReference type="GO" id="GO:0005886">
    <property type="term" value="C:plasma membrane"/>
    <property type="evidence" value="ECO:0007669"/>
    <property type="project" value="UniProtKB-SubCell"/>
</dbReference>
<keyword evidence="10" id="KW-1185">Reference proteome</keyword>
<dbReference type="Gene3D" id="1.10.3720.10">
    <property type="entry name" value="MetI-like"/>
    <property type="match status" value="1"/>
</dbReference>
<dbReference type="OrthoDB" id="9771544at2"/>
<feature type="transmembrane region" description="Helical" evidence="7">
    <location>
        <begin position="105"/>
        <end position="129"/>
    </location>
</feature>
<dbReference type="Pfam" id="PF00528">
    <property type="entry name" value="BPD_transp_1"/>
    <property type="match status" value="1"/>
</dbReference>
<dbReference type="CDD" id="cd06261">
    <property type="entry name" value="TM_PBP2"/>
    <property type="match status" value="1"/>
</dbReference>